<organism evidence="2">
    <name type="scientific">bioreactor metagenome</name>
    <dbReference type="NCBI Taxonomy" id="1076179"/>
    <lineage>
        <taxon>unclassified sequences</taxon>
        <taxon>metagenomes</taxon>
        <taxon>ecological metagenomes</taxon>
    </lineage>
</organism>
<dbReference type="Pfam" id="PF01380">
    <property type="entry name" value="SIS"/>
    <property type="match status" value="1"/>
</dbReference>
<keyword evidence="2" id="KW-0808">Transferase</keyword>
<comment type="caution">
    <text evidence="2">The sequence shown here is derived from an EMBL/GenBank/DDBJ whole genome shotgun (WGS) entry which is preliminary data.</text>
</comment>
<dbReference type="PROSITE" id="PS51464">
    <property type="entry name" value="SIS"/>
    <property type="match status" value="1"/>
</dbReference>
<dbReference type="Gene3D" id="3.40.50.10490">
    <property type="entry name" value="Glucose-6-phosphate isomerase like protein, domain 1"/>
    <property type="match status" value="1"/>
</dbReference>
<keyword evidence="2" id="KW-0032">Aminotransferase</keyword>
<dbReference type="InterPro" id="IPR001347">
    <property type="entry name" value="SIS_dom"/>
</dbReference>
<feature type="domain" description="SIS" evidence="1">
    <location>
        <begin position="1"/>
        <end position="135"/>
    </location>
</feature>
<sequence length="145" mass="16112">MAKYNNILITADGISYALAKEACLKIKETSYINVMSHILGEFMHGHVAVLNNKSVLVYISSGTVSYSTIKNLEKIKKDYNPPICIIGKSSEKISSNFNIDLDVDDEVLKIFSNAVILQLLALQIAKRLNRDVDKPKGLKKIVTEV</sequence>
<dbReference type="GO" id="GO:0006487">
    <property type="term" value="P:protein N-linked glycosylation"/>
    <property type="evidence" value="ECO:0007669"/>
    <property type="project" value="TreeGrafter"/>
</dbReference>
<dbReference type="GO" id="GO:0004360">
    <property type="term" value="F:glutamine-fructose-6-phosphate transaminase (isomerizing) activity"/>
    <property type="evidence" value="ECO:0007669"/>
    <property type="project" value="UniProtKB-EC"/>
</dbReference>
<evidence type="ECO:0000313" key="2">
    <source>
        <dbReference type="EMBL" id="MPN39661.1"/>
    </source>
</evidence>
<gene>
    <name evidence="2" type="primary">nodM_2</name>
    <name evidence="2" type="ORF">SDC9_187189</name>
</gene>
<dbReference type="AlphaFoldDB" id="A0A645HKY7"/>
<dbReference type="PANTHER" id="PTHR10937">
    <property type="entry name" value="GLUCOSAMINE--FRUCTOSE-6-PHOSPHATE AMINOTRANSFERASE, ISOMERIZING"/>
    <property type="match status" value="1"/>
</dbReference>
<proteinExistence type="predicted"/>
<dbReference type="EMBL" id="VSSQ01095598">
    <property type="protein sequence ID" value="MPN39661.1"/>
    <property type="molecule type" value="Genomic_DNA"/>
</dbReference>
<reference evidence="2" key="1">
    <citation type="submission" date="2019-08" db="EMBL/GenBank/DDBJ databases">
        <authorList>
            <person name="Kucharzyk K."/>
            <person name="Murdoch R.W."/>
            <person name="Higgins S."/>
            <person name="Loffler F."/>
        </authorList>
    </citation>
    <scope>NUCLEOTIDE SEQUENCE</scope>
</reference>
<dbReference type="GO" id="GO:0006002">
    <property type="term" value="P:fructose 6-phosphate metabolic process"/>
    <property type="evidence" value="ECO:0007669"/>
    <property type="project" value="TreeGrafter"/>
</dbReference>
<accession>A0A645HKY7</accession>
<dbReference type="InterPro" id="IPR035490">
    <property type="entry name" value="GlmS/FrlB_SIS"/>
</dbReference>
<dbReference type="SUPFAM" id="SSF53697">
    <property type="entry name" value="SIS domain"/>
    <property type="match status" value="1"/>
</dbReference>
<dbReference type="GO" id="GO:0097367">
    <property type="term" value="F:carbohydrate derivative binding"/>
    <property type="evidence" value="ECO:0007669"/>
    <property type="project" value="InterPro"/>
</dbReference>
<dbReference type="PANTHER" id="PTHR10937:SF0">
    <property type="entry name" value="GLUTAMINE--FRUCTOSE-6-PHOSPHATE TRANSAMINASE (ISOMERIZING)"/>
    <property type="match status" value="1"/>
</dbReference>
<dbReference type="GO" id="GO:0006047">
    <property type="term" value="P:UDP-N-acetylglucosamine metabolic process"/>
    <property type="evidence" value="ECO:0007669"/>
    <property type="project" value="TreeGrafter"/>
</dbReference>
<protein>
    <submittedName>
        <fullName evidence="2">Glutamine--fructose-6-phosphate aminotransferase [isomerizing]</fullName>
        <ecNumber evidence="2">2.6.1.16</ecNumber>
    </submittedName>
</protein>
<evidence type="ECO:0000259" key="1">
    <source>
        <dbReference type="PROSITE" id="PS51464"/>
    </source>
</evidence>
<dbReference type="CDD" id="cd05009">
    <property type="entry name" value="SIS_GlmS_GlmD_2"/>
    <property type="match status" value="1"/>
</dbReference>
<dbReference type="EC" id="2.6.1.16" evidence="2"/>
<dbReference type="InterPro" id="IPR046348">
    <property type="entry name" value="SIS_dom_sf"/>
</dbReference>
<name>A0A645HKY7_9ZZZZ</name>